<keyword evidence="4" id="KW-0963">Cytoplasm</keyword>
<sequence length="1800" mass="190038">MTDTDFRSLLDQYVHGSLDREAVRHRLEAARPARADAVPVRPATAAPLPDRSATLDIAVIGMAGQFPGAADVAELWRNLTASRVAVGELPDRYLAPDGRGYRWGGALPDRDAFDAGFFGITAIEADSMNPHQRLLLQESWHALEDAGYDPTALRGSPTGVFVGAEPAQYLHETLSGASDAIVASRLSYHLDLRGPALAVDTACASGLVAVDLACRSLRDGETSLALAGGVHASLDHRSLKVMEEAGMLSASGRCRTFDAAADGTVISEAVAVLVLKRLADADRDGDHIYGVIRASGTNQDGASNGITAPNGAAQEQLITDVYRRYGIDPERITYVEAHGTATPLGDPVEAGALVRAFCRFTTRRAYCAVGSAKAHLGHAAAASGPVGLIKVLLSLRHGRLVGLPGFDRLNPLIALGDSPFVLDDARPWPAEPGRPRMAAVSSFGHSGTNAHLVIEEHVPAPAPDAAVPDRHLVPLSARTPDRLRAYAARLAAFLEDAATEAPASAPAPVSAAGNGMSPDRLRQLLADVLEVEPGQIAEDEPFSALGVDPGHLARLEALLEAEPGTVHRARSLTELARLLAPGAPEPDAAVPDRPDLATVAHTLRHGREAMDTRAAFVVRDLDELIAGLKAVAAGETGIPGCYQGEASESGALVGLLAGDEDLAQTVGRWLAHGKLDKAAELWAHGVPLDGSTLHPTGGAPRKVPLPGYPFAREYHGKDRLTRAAAAAGPRTTAPAPATTAAPAPVPDVAASAVSAAASVATSPSAEAPLPSPSPQPTPEPPLPAPVVTPEHLEQAMRLWISELISDTIGVPAADIAPDEPLDTYGVDSLARTRMNHQLALLIPDASRTLLFEFATVAELAAHLATEFPAESRQLTDTPPLAQPQPPPPAPVPQAPPAPVAAEEPSASAAEVSAEDAADVLDGVAVIGVSARFPGAEDLDGFWANLVAGHTAAAEIPPSRWDWREYYDPAPTGPDRFRKSHSKWGAFLDRIEEFDPLFFGVPPQEARNIDPQERLFLQECWKAMEDAGCSPTTLPDRVRRRTGVFAGGSKHGFERHGDEAGLELPRTSFGALVNRVSYQLDLGGPSQPVDTACSSALVAIHDACASIRRGECDLALAGGVNLYLHHSTYSELAVAQMLSDRPDCAAFGSEANGILPGEGVGAAVLKSYRQAVRDGDHVYAVIRGTAVNHSGRGSSFTAPSPQRQAEVIRAALDQADIDPRTIGYVETAVNGSVIGDAVEMTGLTQVFGGRTGASGRYLLGTVKPNVGHGEASSGMSQLIKVLFALKHRVLPTTLLPRDLNPAIDFARLPFEVPRAAVEWTPVVVDGVPAPLRAGINGVGAGGVNAHLVLEEPPAPAPLGTAVSRTPAVFPLSVRTPDRLAAYVDRWLDFLDTHPDLDLAAVAHTLRTGREAMRHRLAVVASDLAELRRSLRRWADGDTGVDGVYTGDAKSPAPAPPGTDPAALARAWVSGAAVDWPAHPAGRAPVHVPGLPTYPFEPRRCWADAPAPAAPAGPPTGPARVDVPEPPARLFSSFAPFPERVPGFSASRVLLGLSRDPKEEDLVLERQRELRAALLRDVPLDRMGAALVLGCGRGDDVVDLAARHPRLLVHGVTADKARAEAASLRIEERGLAGHAAVFHAPGPHNPLPATYDLALGIEAVCRVEDKDALLAGLDAALVDGAPVLLADYVARLRGDIVDRDLGFHVPSARRWASTLARHRLAVEEIVDLSPQIARFLDDPEVERNTVGLPAAVRAAWRSFSHQAVSLEHGWLAYCLFRLRKDARSAEAELLDLNARRITEPVR</sequence>
<proteinExistence type="predicted"/>
<keyword evidence="3" id="KW-0596">Phosphopantetheine</keyword>
<name>A0ABS1NKQ0_9ACTN</name>
<keyword evidence="7" id="KW-0677">Repeat</keyword>
<dbReference type="InterPro" id="IPR036736">
    <property type="entry name" value="ACP-like_sf"/>
</dbReference>
<dbReference type="PANTHER" id="PTHR43775:SF37">
    <property type="entry name" value="SI:DKEY-61P9.11"/>
    <property type="match status" value="1"/>
</dbReference>
<evidence type="ECO:0000256" key="3">
    <source>
        <dbReference type="ARBA" id="ARBA00022450"/>
    </source>
</evidence>
<dbReference type="Pfam" id="PF00109">
    <property type="entry name" value="ketoacyl-synt"/>
    <property type="match status" value="2"/>
</dbReference>
<evidence type="ECO:0000259" key="10">
    <source>
        <dbReference type="PROSITE" id="PS52004"/>
    </source>
</evidence>
<dbReference type="InterPro" id="IPR054514">
    <property type="entry name" value="RhiE-like_linker"/>
</dbReference>
<evidence type="ECO:0000256" key="4">
    <source>
        <dbReference type="ARBA" id="ARBA00022490"/>
    </source>
</evidence>
<dbReference type="Pfam" id="PF22336">
    <property type="entry name" value="RhiE-like_linker"/>
    <property type="match status" value="2"/>
</dbReference>
<comment type="subcellular location">
    <subcellularLocation>
        <location evidence="1">Cytoplasm</location>
    </subcellularLocation>
</comment>
<feature type="region of interest" description="Disordered" evidence="9">
    <location>
        <begin position="871"/>
        <end position="909"/>
    </location>
</feature>
<feature type="domain" description="Ketosynthase family 3 (KS3)" evidence="10">
    <location>
        <begin position="920"/>
        <end position="1350"/>
    </location>
</feature>
<feature type="compositionally biased region" description="Low complexity" evidence="9">
    <location>
        <begin position="899"/>
        <end position="909"/>
    </location>
</feature>
<dbReference type="SMART" id="SM00825">
    <property type="entry name" value="PKS_KS"/>
    <property type="match status" value="2"/>
</dbReference>
<dbReference type="CDD" id="cd00833">
    <property type="entry name" value="PKS"/>
    <property type="match status" value="2"/>
</dbReference>
<comment type="pathway">
    <text evidence="2">Antibiotic biosynthesis.</text>
</comment>
<dbReference type="PANTHER" id="PTHR43775">
    <property type="entry name" value="FATTY ACID SYNTHASE"/>
    <property type="match status" value="1"/>
</dbReference>
<dbReference type="PROSITE" id="PS52004">
    <property type="entry name" value="KS3_2"/>
    <property type="match status" value="2"/>
</dbReference>
<keyword evidence="5" id="KW-0597">Phosphoprotein</keyword>
<dbReference type="Gene3D" id="1.10.1240.100">
    <property type="match status" value="1"/>
</dbReference>
<dbReference type="SMART" id="SM00828">
    <property type="entry name" value="PKS_MT"/>
    <property type="match status" value="1"/>
</dbReference>
<dbReference type="SUPFAM" id="SSF53901">
    <property type="entry name" value="Thiolase-like"/>
    <property type="match status" value="2"/>
</dbReference>
<dbReference type="InterPro" id="IPR032821">
    <property type="entry name" value="PKS_assoc"/>
</dbReference>
<feature type="domain" description="Ketosynthase family 3 (KS3)" evidence="10">
    <location>
        <begin position="54"/>
        <end position="456"/>
    </location>
</feature>
<feature type="region of interest" description="Disordered" evidence="9">
    <location>
        <begin position="763"/>
        <end position="786"/>
    </location>
</feature>
<evidence type="ECO:0000256" key="7">
    <source>
        <dbReference type="ARBA" id="ARBA00022737"/>
    </source>
</evidence>
<dbReference type="RefSeq" id="WP_201879214.1">
    <property type="nucleotide sequence ID" value="NZ_JAERRF010000020.1"/>
</dbReference>
<protein>
    <recommendedName>
        <fullName evidence="10">Ketosynthase family 3 (KS3) domain-containing protein</fullName>
    </recommendedName>
</protein>
<keyword evidence="12" id="KW-1185">Reference proteome</keyword>
<dbReference type="Gene3D" id="3.30.70.3290">
    <property type="match status" value="1"/>
</dbReference>
<dbReference type="InterPro" id="IPR014030">
    <property type="entry name" value="Ketoacyl_synth_N"/>
</dbReference>
<dbReference type="InterPro" id="IPR020803">
    <property type="entry name" value="MeTfrase_dom"/>
</dbReference>
<dbReference type="InterPro" id="IPR050091">
    <property type="entry name" value="PKS_NRPS_Biosynth_Enz"/>
</dbReference>
<dbReference type="InterPro" id="IPR018201">
    <property type="entry name" value="Ketoacyl_synth_AS"/>
</dbReference>
<dbReference type="Pfam" id="PF02801">
    <property type="entry name" value="Ketoacyl-synt_C"/>
    <property type="match status" value="2"/>
</dbReference>
<evidence type="ECO:0000256" key="1">
    <source>
        <dbReference type="ARBA" id="ARBA00004496"/>
    </source>
</evidence>
<evidence type="ECO:0000256" key="8">
    <source>
        <dbReference type="ARBA" id="ARBA00023315"/>
    </source>
</evidence>
<evidence type="ECO:0000313" key="12">
    <source>
        <dbReference type="Proteomes" id="UP000634229"/>
    </source>
</evidence>
<reference evidence="11 12" key="1">
    <citation type="submission" date="2021-01" db="EMBL/GenBank/DDBJ databases">
        <title>WGS of actinomycetes isolated from Thailand.</title>
        <authorList>
            <person name="Thawai C."/>
        </authorList>
    </citation>
    <scope>NUCLEOTIDE SEQUENCE [LARGE SCALE GENOMIC DNA]</scope>
    <source>
        <strain evidence="11 12">CA1R205</strain>
    </source>
</reference>
<dbReference type="EMBL" id="JAERRF010000020">
    <property type="protein sequence ID" value="MBL1100573.1"/>
    <property type="molecule type" value="Genomic_DNA"/>
</dbReference>
<dbReference type="Gene3D" id="3.40.50.150">
    <property type="entry name" value="Vaccinia Virus protein VP39"/>
    <property type="match status" value="1"/>
</dbReference>
<accession>A0ABS1NKQ0</accession>
<evidence type="ECO:0000256" key="2">
    <source>
        <dbReference type="ARBA" id="ARBA00004792"/>
    </source>
</evidence>
<evidence type="ECO:0000256" key="9">
    <source>
        <dbReference type="SAM" id="MobiDB-lite"/>
    </source>
</evidence>
<dbReference type="InterPro" id="IPR020806">
    <property type="entry name" value="PKS_PP-bd"/>
</dbReference>
<dbReference type="Proteomes" id="UP000634229">
    <property type="component" value="Unassembled WGS sequence"/>
</dbReference>
<gene>
    <name evidence="11" type="ORF">JK363_28665</name>
</gene>
<dbReference type="Pfam" id="PF16197">
    <property type="entry name" value="KAsynt_C_assoc"/>
    <property type="match status" value="1"/>
</dbReference>
<feature type="region of interest" description="Disordered" evidence="9">
    <location>
        <begin position="723"/>
        <end position="743"/>
    </location>
</feature>
<dbReference type="SUPFAM" id="SSF53335">
    <property type="entry name" value="S-adenosyl-L-methionine-dependent methyltransferases"/>
    <property type="match status" value="1"/>
</dbReference>
<dbReference type="InterPro" id="IPR029063">
    <property type="entry name" value="SAM-dependent_MTases_sf"/>
</dbReference>
<evidence type="ECO:0000256" key="5">
    <source>
        <dbReference type="ARBA" id="ARBA00022553"/>
    </source>
</evidence>
<keyword evidence="8" id="KW-0012">Acyltransferase</keyword>
<feature type="compositionally biased region" description="Pro residues" evidence="9">
    <location>
        <begin position="880"/>
        <end position="898"/>
    </location>
</feature>
<dbReference type="InterPro" id="IPR016039">
    <property type="entry name" value="Thiolase-like"/>
</dbReference>
<evidence type="ECO:0000256" key="6">
    <source>
        <dbReference type="ARBA" id="ARBA00022679"/>
    </source>
</evidence>
<evidence type="ECO:0000313" key="11">
    <source>
        <dbReference type="EMBL" id="MBL1100573.1"/>
    </source>
</evidence>
<dbReference type="InterPro" id="IPR020841">
    <property type="entry name" value="PKS_Beta-ketoAc_synthase_dom"/>
</dbReference>
<dbReference type="SMART" id="SM00823">
    <property type="entry name" value="PKS_PP"/>
    <property type="match status" value="1"/>
</dbReference>
<dbReference type="PROSITE" id="PS00606">
    <property type="entry name" value="KS3_1"/>
    <property type="match status" value="2"/>
</dbReference>
<keyword evidence="6" id="KW-0808">Transferase</keyword>
<dbReference type="InterPro" id="IPR009081">
    <property type="entry name" value="PP-bd_ACP"/>
</dbReference>
<feature type="compositionally biased region" description="Pro residues" evidence="9">
    <location>
        <begin position="769"/>
        <end position="786"/>
    </location>
</feature>
<comment type="caution">
    <text evidence="11">The sequence shown here is derived from an EMBL/GenBank/DDBJ whole genome shotgun (WGS) entry which is preliminary data.</text>
</comment>
<organism evidence="11 12">
    <name type="scientific">Streptomyces coffeae</name>
    <dbReference type="NCBI Taxonomy" id="621382"/>
    <lineage>
        <taxon>Bacteria</taxon>
        <taxon>Bacillati</taxon>
        <taxon>Actinomycetota</taxon>
        <taxon>Actinomycetes</taxon>
        <taxon>Kitasatosporales</taxon>
        <taxon>Streptomycetaceae</taxon>
        <taxon>Streptomyces</taxon>
    </lineage>
</organism>
<dbReference type="SUPFAM" id="SSF47336">
    <property type="entry name" value="ACP-like"/>
    <property type="match status" value="2"/>
</dbReference>
<dbReference type="Gene3D" id="3.40.47.10">
    <property type="match status" value="2"/>
</dbReference>
<dbReference type="Gene3D" id="1.10.1200.10">
    <property type="entry name" value="ACP-like"/>
    <property type="match status" value="1"/>
</dbReference>
<dbReference type="InterPro" id="IPR014031">
    <property type="entry name" value="Ketoacyl_synth_C"/>
</dbReference>
<dbReference type="Pfam" id="PF00550">
    <property type="entry name" value="PP-binding"/>
    <property type="match status" value="1"/>
</dbReference>